<dbReference type="RefSeq" id="WP_077139802.1">
    <property type="nucleotide sequence ID" value="NZ_CBCSGK010000005.1"/>
</dbReference>
<comment type="caution">
    <text evidence="1">The sequence shown here is derived from an EMBL/GenBank/DDBJ whole genome shotgun (WGS) entry which is preliminary data.</text>
</comment>
<organism evidence="1 2">
    <name type="scientific">Abyssicoccus albus</name>
    <dbReference type="NCBI Taxonomy" id="1817405"/>
    <lineage>
        <taxon>Bacteria</taxon>
        <taxon>Bacillati</taxon>
        <taxon>Bacillota</taxon>
        <taxon>Bacilli</taxon>
        <taxon>Bacillales</taxon>
        <taxon>Abyssicoccaceae</taxon>
    </lineage>
</organism>
<protein>
    <submittedName>
        <fullName evidence="1">Uncharacterized protein</fullName>
    </submittedName>
</protein>
<gene>
    <name evidence="1" type="ORF">EDD62_1056</name>
</gene>
<sequence length="156" mass="18370">MKKYKNIIISWLTFCTLLIIGAIYTFSIPYFGFYGFQALFAELGLEDWLFYELAFDGYLLNLIYFTVFLFCAWLLMETIGTILRLLLIKGVISFRHMIVKVVALVVVVLLNTFIMKHIILEVFTTIHMSYGFLMTSYSVIYIIQFLIDRMYNVENK</sequence>
<reference evidence="1 2" key="1">
    <citation type="submission" date="2018-11" db="EMBL/GenBank/DDBJ databases">
        <title>Genomic Encyclopedia of Type Strains, Phase IV (KMG-IV): sequencing the most valuable type-strain genomes for metagenomic binning, comparative biology and taxonomic classification.</title>
        <authorList>
            <person name="Goeker M."/>
        </authorList>
    </citation>
    <scope>NUCLEOTIDE SEQUENCE [LARGE SCALE GENOMIC DNA]</scope>
    <source>
        <strain evidence="1 2">DSM 29158</strain>
    </source>
</reference>
<keyword evidence="2" id="KW-1185">Reference proteome</keyword>
<dbReference type="AlphaFoldDB" id="A0A1Q1G043"/>
<evidence type="ECO:0000313" key="2">
    <source>
        <dbReference type="Proteomes" id="UP000277108"/>
    </source>
</evidence>
<proteinExistence type="predicted"/>
<name>A0A1Q1G043_9BACL</name>
<accession>A0A1Q1G043</accession>
<dbReference type="EMBL" id="RKRK01000003">
    <property type="protein sequence ID" value="RPF56420.1"/>
    <property type="molecule type" value="Genomic_DNA"/>
</dbReference>
<accession>A0A3N5BMP1</accession>
<evidence type="ECO:0000313" key="1">
    <source>
        <dbReference type="EMBL" id="RPF56420.1"/>
    </source>
</evidence>
<dbReference type="Proteomes" id="UP000277108">
    <property type="component" value="Unassembled WGS sequence"/>
</dbReference>